<dbReference type="InterPro" id="IPR058724">
    <property type="entry name" value="YhzF"/>
</dbReference>
<proteinExistence type="predicted"/>
<evidence type="ECO:0000256" key="1">
    <source>
        <dbReference type="SAM" id="Phobius"/>
    </source>
</evidence>
<reference evidence="2 3" key="1">
    <citation type="submission" date="2024-09" db="EMBL/GenBank/DDBJ databases">
        <authorList>
            <person name="Sun Q."/>
            <person name="Mori K."/>
        </authorList>
    </citation>
    <scope>NUCLEOTIDE SEQUENCE [LARGE SCALE GENOMIC DNA]</scope>
    <source>
        <strain evidence="2 3">JCM 11201</strain>
    </source>
</reference>
<evidence type="ECO:0000313" key="3">
    <source>
        <dbReference type="Proteomes" id="UP001589609"/>
    </source>
</evidence>
<keyword evidence="1" id="KW-0812">Transmembrane</keyword>
<dbReference type="Pfam" id="PF26302">
    <property type="entry name" value="YhzF"/>
    <property type="match status" value="1"/>
</dbReference>
<dbReference type="EMBL" id="JBHMAF010000187">
    <property type="protein sequence ID" value="MFB9761086.1"/>
    <property type="molecule type" value="Genomic_DNA"/>
</dbReference>
<keyword evidence="1" id="KW-0472">Membrane</keyword>
<sequence>MNLVTLVLFLIGIFCIMRAALLLLSLRQKRAYPPALLLKQRALFSSCLGALILLCMLLICLFV</sequence>
<keyword evidence="3" id="KW-1185">Reference proteome</keyword>
<evidence type="ECO:0000313" key="2">
    <source>
        <dbReference type="EMBL" id="MFB9761086.1"/>
    </source>
</evidence>
<protein>
    <submittedName>
        <fullName evidence="2">Uncharacterized protein</fullName>
    </submittedName>
</protein>
<organism evidence="2 3">
    <name type="scientific">Ectobacillus funiculus</name>
    <dbReference type="NCBI Taxonomy" id="137993"/>
    <lineage>
        <taxon>Bacteria</taxon>
        <taxon>Bacillati</taxon>
        <taxon>Bacillota</taxon>
        <taxon>Bacilli</taxon>
        <taxon>Bacillales</taxon>
        <taxon>Bacillaceae</taxon>
        <taxon>Ectobacillus</taxon>
    </lineage>
</organism>
<name>A0ABV5WKD5_9BACI</name>
<comment type="caution">
    <text evidence="2">The sequence shown here is derived from an EMBL/GenBank/DDBJ whole genome shotgun (WGS) entry which is preliminary data.</text>
</comment>
<keyword evidence="1" id="KW-1133">Transmembrane helix</keyword>
<gene>
    <name evidence="2" type="ORF">ACFFMS_22815</name>
</gene>
<accession>A0ABV5WKD5</accession>
<dbReference type="Proteomes" id="UP001589609">
    <property type="component" value="Unassembled WGS sequence"/>
</dbReference>
<dbReference type="RefSeq" id="WP_342046874.1">
    <property type="nucleotide sequence ID" value="NZ_JBHMAF010000187.1"/>
</dbReference>
<feature type="transmembrane region" description="Helical" evidence="1">
    <location>
        <begin position="43"/>
        <end position="62"/>
    </location>
</feature>